<keyword evidence="2" id="KW-0233">DNA recombination</keyword>
<dbReference type="CDD" id="cd00789">
    <property type="entry name" value="KU_like"/>
    <property type="match status" value="1"/>
</dbReference>
<dbReference type="GO" id="GO:0003690">
    <property type="term" value="F:double-stranded DNA binding"/>
    <property type="evidence" value="ECO:0007669"/>
    <property type="project" value="UniProtKB-UniRule"/>
</dbReference>
<keyword evidence="1 2" id="KW-0238">DNA-binding</keyword>
<comment type="caution">
    <text evidence="5">The sequence shown here is derived from an EMBL/GenBank/DDBJ whole genome shotgun (WGS) entry which is preliminary data.</text>
</comment>
<dbReference type="InterPro" id="IPR009187">
    <property type="entry name" value="Prok_Ku"/>
</dbReference>
<evidence type="ECO:0000313" key="6">
    <source>
        <dbReference type="Proteomes" id="UP000823913"/>
    </source>
</evidence>
<proteinExistence type="inferred from homology"/>
<dbReference type="GO" id="GO:0006303">
    <property type="term" value="P:double-strand break repair via nonhomologous end joining"/>
    <property type="evidence" value="ECO:0007669"/>
    <property type="project" value="UniProtKB-UniRule"/>
</dbReference>
<dbReference type="EMBL" id="DVHK01000078">
    <property type="protein sequence ID" value="HIR67122.1"/>
    <property type="molecule type" value="Genomic_DNA"/>
</dbReference>
<comment type="function">
    <text evidence="2">With LigD forms a non-homologous end joining (NHEJ) DNA repair enzyme, which repairs dsDNA breaks with reduced fidelity. Binds linear dsDNA with 5'- and 3'- overhangs but not closed circular dsDNA nor ssDNA. Recruits and stimulates the ligase activity of LigD.</text>
</comment>
<dbReference type="SMART" id="SM00559">
    <property type="entry name" value="Ku78"/>
    <property type="match status" value="1"/>
</dbReference>
<dbReference type="Gene3D" id="2.40.290.10">
    <property type="match status" value="1"/>
</dbReference>
<organism evidence="5 6">
    <name type="scientific">Candidatus Coproplasma avicola</name>
    <dbReference type="NCBI Taxonomy" id="2840744"/>
    <lineage>
        <taxon>Bacteria</taxon>
        <taxon>Bacillati</taxon>
        <taxon>Bacillota</taxon>
        <taxon>Clostridia</taxon>
        <taxon>Eubacteriales</taxon>
        <taxon>Candidatus Coproplasma</taxon>
    </lineage>
</organism>
<dbReference type="NCBIfam" id="TIGR02772">
    <property type="entry name" value="Ku_bact"/>
    <property type="match status" value="1"/>
</dbReference>
<reference evidence="5" key="1">
    <citation type="submission" date="2020-10" db="EMBL/GenBank/DDBJ databases">
        <authorList>
            <person name="Gilroy R."/>
        </authorList>
    </citation>
    <scope>NUCLEOTIDE SEQUENCE</scope>
    <source>
        <strain evidence="5">ChiW16-3235</strain>
    </source>
</reference>
<dbReference type="Pfam" id="PF02735">
    <property type="entry name" value="Ku"/>
    <property type="match status" value="1"/>
</dbReference>
<sequence>MAYSYKGSISFGLVYIPVTLHSAVKDNSIGFNMIDKKTMSRVKYKKTCADCDGREVKQEDIVKGFEYEDGKYVIFENNDFDKLKSKKDKNITIEKFVKLSEVDPIYFDKPYYVVPTGAEKAFAVLLSAMEQEEKAAVAKTVLGTKETLILIRARDGQMLLNTLFFEEEITSNPAKEVKEQGSEGELKMAKALIEGMSGKFDPSDYKDEYRHKVQEAIERKISGKEIVSPKESGSDKMIDLMEALTKSLELAQKPKPAKRTAAKKTSERKKA</sequence>
<evidence type="ECO:0000256" key="3">
    <source>
        <dbReference type="SAM" id="MobiDB-lite"/>
    </source>
</evidence>
<protein>
    <recommendedName>
        <fullName evidence="2">Non-homologous end joining protein Ku</fullName>
    </recommendedName>
</protein>
<gene>
    <name evidence="2" type="primary">ku</name>
    <name evidence="5" type="ORF">IAB94_03615</name>
</gene>
<dbReference type="InterPro" id="IPR006164">
    <property type="entry name" value="DNA_bd_Ku70/Ku80"/>
</dbReference>
<comment type="subunit">
    <text evidence="2">Homodimer. Interacts with LigD.</text>
</comment>
<feature type="domain" description="Ku" evidence="4">
    <location>
        <begin position="53"/>
        <end position="182"/>
    </location>
</feature>
<feature type="region of interest" description="Disordered" evidence="3">
    <location>
        <begin position="249"/>
        <end position="271"/>
    </location>
</feature>
<dbReference type="PIRSF" id="PIRSF006493">
    <property type="entry name" value="Prok_Ku"/>
    <property type="match status" value="1"/>
</dbReference>
<feature type="compositionally biased region" description="Basic residues" evidence="3">
    <location>
        <begin position="255"/>
        <end position="271"/>
    </location>
</feature>
<dbReference type="AlphaFoldDB" id="A0A9D1E5Y8"/>
<evidence type="ECO:0000256" key="2">
    <source>
        <dbReference type="HAMAP-Rule" id="MF_01875"/>
    </source>
</evidence>
<dbReference type="SUPFAM" id="SSF100939">
    <property type="entry name" value="SPOC domain-like"/>
    <property type="match status" value="1"/>
</dbReference>
<keyword evidence="2" id="KW-0227">DNA damage</keyword>
<dbReference type="GO" id="GO:0006310">
    <property type="term" value="P:DNA recombination"/>
    <property type="evidence" value="ECO:0007669"/>
    <property type="project" value="UniProtKB-KW"/>
</dbReference>
<keyword evidence="2" id="KW-0234">DNA repair</keyword>
<evidence type="ECO:0000259" key="4">
    <source>
        <dbReference type="SMART" id="SM00559"/>
    </source>
</evidence>
<dbReference type="Proteomes" id="UP000823913">
    <property type="component" value="Unassembled WGS sequence"/>
</dbReference>
<accession>A0A9D1E5Y8</accession>
<dbReference type="InterPro" id="IPR016194">
    <property type="entry name" value="SPOC-like_C_dom_sf"/>
</dbReference>
<dbReference type="PANTHER" id="PTHR41251">
    <property type="entry name" value="NON-HOMOLOGOUS END JOINING PROTEIN KU"/>
    <property type="match status" value="1"/>
</dbReference>
<dbReference type="HAMAP" id="MF_01875">
    <property type="entry name" value="Prokaryotic_Ku"/>
    <property type="match status" value="1"/>
</dbReference>
<dbReference type="PANTHER" id="PTHR41251:SF1">
    <property type="entry name" value="NON-HOMOLOGOUS END JOINING PROTEIN KU"/>
    <property type="match status" value="1"/>
</dbReference>
<evidence type="ECO:0000313" key="5">
    <source>
        <dbReference type="EMBL" id="HIR67122.1"/>
    </source>
</evidence>
<name>A0A9D1E5Y8_9FIRM</name>
<comment type="similarity">
    <text evidence="2">Belongs to the prokaryotic Ku family.</text>
</comment>
<reference evidence="5" key="2">
    <citation type="journal article" date="2021" name="PeerJ">
        <title>Extensive microbial diversity within the chicken gut microbiome revealed by metagenomics and culture.</title>
        <authorList>
            <person name="Gilroy R."/>
            <person name="Ravi A."/>
            <person name="Getino M."/>
            <person name="Pursley I."/>
            <person name="Horton D.L."/>
            <person name="Alikhan N.F."/>
            <person name="Baker D."/>
            <person name="Gharbi K."/>
            <person name="Hall N."/>
            <person name="Watson M."/>
            <person name="Adriaenssens E.M."/>
            <person name="Foster-Nyarko E."/>
            <person name="Jarju S."/>
            <person name="Secka A."/>
            <person name="Antonio M."/>
            <person name="Oren A."/>
            <person name="Chaudhuri R.R."/>
            <person name="La Ragione R."/>
            <person name="Hildebrand F."/>
            <person name="Pallen M.J."/>
        </authorList>
    </citation>
    <scope>NUCLEOTIDE SEQUENCE</scope>
    <source>
        <strain evidence="5">ChiW16-3235</strain>
    </source>
</reference>
<evidence type="ECO:0000256" key="1">
    <source>
        <dbReference type="ARBA" id="ARBA00023125"/>
    </source>
</evidence>